<evidence type="ECO:0000256" key="3">
    <source>
        <dbReference type="ARBA" id="ARBA00023125"/>
    </source>
</evidence>
<organism evidence="8 9">
    <name type="scientific">Actinomyces slackii</name>
    <dbReference type="NCBI Taxonomy" id="52774"/>
    <lineage>
        <taxon>Bacteria</taxon>
        <taxon>Bacillati</taxon>
        <taxon>Actinomycetota</taxon>
        <taxon>Actinomycetes</taxon>
        <taxon>Actinomycetales</taxon>
        <taxon>Actinomycetaceae</taxon>
        <taxon>Actinomyces</taxon>
    </lineage>
</organism>
<keyword evidence="4" id="KW-0804">Transcription</keyword>
<dbReference type="SUPFAM" id="SSF46894">
    <property type="entry name" value="C-terminal effector domain of the bipartite response regulators"/>
    <property type="match status" value="1"/>
</dbReference>
<dbReference type="InterPro" id="IPR000792">
    <property type="entry name" value="Tscrpt_reg_LuxR_C"/>
</dbReference>
<evidence type="ECO:0000256" key="2">
    <source>
        <dbReference type="ARBA" id="ARBA00023015"/>
    </source>
</evidence>
<dbReference type="Gene3D" id="3.40.50.2300">
    <property type="match status" value="1"/>
</dbReference>
<evidence type="ECO:0000259" key="7">
    <source>
        <dbReference type="PROSITE" id="PS50110"/>
    </source>
</evidence>
<dbReference type="SUPFAM" id="SSF52172">
    <property type="entry name" value="CheY-like"/>
    <property type="match status" value="1"/>
</dbReference>
<sequence>MSSTPALLETAPRTVSAPTGPVGSIRLLVVDDHPVVCSGIVQLLGREPGIDVVGEARDGARAVELAAVTRPDVVLMDLRMPAMSGVEATRRIRALPSPAQVVILTTYEADSDVSRAVEAGAIGYLLKDSTREQIAEAVRTAALGRSSLSPEIAARLLRASRRATKRACEPALSPRETQVLGHVAQGLSNAQIGARLFVSEATVKTHLLRAYTKLGVDSRAAAVAEAIRRGALEV</sequence>
<accession>A0A3S4WHB5</accession>
<dbReference type="InterPro" id="IPR011006">
    <property type="entry name" value="CheY-like_superfamily"/>
</dbReference>
<dbReference type="Pfam" id="PF00072">
    <property type="entry name" value="Response_reg"/>
    <property type="match status" value="1"/>
</dbReference>
<reference evidence="8 9" key="1">
    <citation type="submission" date="2018-12" db="EMBL/GenBank/DDBJ databases">
        <authorList>
            <consortium name="Pathogen Informatics"/>
        </authorList>
    </citation>
    <scope>NUCLEOTIDE SEQUENCE [LARGE SCALE GENOMIC DNA]</scope>
    <source>
        <strain evidence="8 9">NCTC11923</strain>
    </source>
</reference>
<dbReference type="SMART" id="SM00421">
    <property type="entry name" value="HTH_LUXR"/>
    <property type="match status" value="1"/>
</dbReference>
<dbReference type="InterPro" id="IPR001789">
    <property type="entry name" value="Sig_transdc_resp-reg_receiver"/>
</dbReference>
<dbReference type="InterPro" id="IPR039420">
    <property type="entry name" value="WalR-like"/>
</dbReference>
<dbReference type="RefSeq" id="WP_232011985.1">
    <property type="nucleotide sequence ID" value="NZ_CBCRWE010000017.1"/>
</dbReference>
<dbReference type="PRINTS" id="PR00038">
    <property type="entry name" value="HTHLUXR"/>
</dbReference>
<protein>
    <submittedName>
        <fullName evidence="8">Probable transcriptional regulatory protein NarL</fullName>
    </submittedName>
</protein>
<keyword evidence="3" id="KW-0238">DNA-binding</keyword>
<evidence type="ECO:0000313" key="8">
    <source>
        <dbReference type="EMBL" id="VEG74904.1"/>
    </source>
</evidence>
<dbReference type="PANTHER" id="PTHR43214:SF24">
    <property type="entry name" value="TRANSCRIPTIONAL REGULATORY PROTEIN NARL-RELATED"/>
    <property type="match status" value="1"/>
</dbReference>
<keyword evidence="9" id="KW-1185">Reference proteome</keyword>
<dbReference type="GO" id="GO:0000160">
    <property type="term" value="P:phosphorelay signal transduction system"/>
    <property type="evidence" value="ECO:0007669"/>
    <property type="project" value="InterPro"/>
</dbReference>
<evidence type="ECO:0000313" key="9">
    <source>
        <dbReference type="Proteomes" id="UP000276899"/>
    </source>
</evidence>
<feature type="domain" description="Response regulatory" evidence="7">
    <location>
        <begin position="26"/>
        <end position="142"/>
    </location>
</feature>
<dbReference type="SMART" id="SM00448">
    <property type="entry name" value="REC"/>
    <property type="match status" value="1"/>
</dbReference>
<feature type="domain" description="HTH luxR-type" evidence="6">
    <location>
        <begin position="165"/>
        <end position="230"/>
    </location>
</feature>
<dbReference type="GO" id="GO:0006355">
    <property type="term" value="P:regulation of DNA-templated transcription"/>
    <property type="evidence" value="ECO:0007669"/>
    <property type="project" value="InterPro"/>
</dbReference>
<keyword evidence="2" id="KW-0805">Transcription regulation</keyword>
<dbReference type="CDD" id="cd17535">
    <property type="entry name" value="REC_NarL-like"/>
    <property type="match status" value="1"/>
</dbReference>
<evidence type="ECO:0000256" key="1">
    <source>
        <dbReference type="ARBA" id="ARBA00022553"/>
    </source>
</evidence>
<proteinExistence type="predicted"/>
<keyword evidence="1 5" id="KW-0597">Phosphoprotein</keyword>
<feature type="modified residue" description="4-aspartylphosphate" evidence="5">
    <location>
        <position position="77"/>
    </location>
</feature>
<evidence type="ECO:0000259" key="6">
    <source>
        <dbReference type="PROSITE" id="PS50043"/>
    </source>
</evidence>
<dbReference type="InterPro" id="IPR058245">
    <property type="entry name" value="NreC/VraR/RcsB-like_REC"/>
</dbReference>
<dbReference type="PROSITE" id="PS00622">
    <property type="entry name" value="HTH_LUXR_1"/>
    <property type="match status" value="1"/>
</dbReference>
<dbReference type="PROSITE" id="PS50043">
    <property type="entry name" value="HTH_LUXR_2"/>
    <property type="match status" value="1"/>
</dbReference>
<dbReference type="CDD" id="cd06170">
    <property type="entry name" value="LuxR_C_like"/>
    <property type="match status" value="1"/>
</dbReference>
<dbReference type="STRING" id="1278298.GCA_000428685_00563"/>
<dbReference type="EMBL" id="LR134363">
    <property type="protein sequence ID" value="VEG74904.1"/>
    <property type="molecule type" value="Genomic_DNA"/>
</dbReference>
<gene>
    <name evidence="8" type="primary">narL_2</name>
    <name evidence="8" type="ORF">NCTC11923_01553</name>
</gene>
<dbReference type="GO" id="GO:0003677">
    <property type="term" value="F:DNA binding"/>
    <property type="evidence" value="ECO:0007669"/>
    <property type="project" value="UniProtKB-KW"/>
</dbReference>
<evidence type="ECO:0000256" key="5">
    <source>
        <dbReference type="PROSITE-ProRule" id="PRU00169"/>
    </source>
</evidence>
<dbReference type="PANTHER" id="PTHR43214">
    <property type="entry name" value="TWO-COMPONENT RESPONSE REGULATOR"/>
    <property type="match status" value="1"/>
</dbReference>
<dbReference type="PROSITE" id="PS50110">
    <property type="entry name" value="RESPONSE_REGULATORY"/>
    <property type="match status" value="1"/>
</dbReference>
<dbReference type="AlphaFoldDB" id="A0A3S4WHB5"/>
<dbReference type="Proteomes" id="UP000276899">
    <property type="component" value="Chromosome"/>
</dbReference>
<evidence type="ECO:0000256" key="4">
    <source>
        <dbReference type="ARBA" id="ARBA00023163"/>
    </source>
</evidence>
<dbReference type="KEGG" id="asla:NCTC11923_01553"/>
<dbReference type="InterPro" id="IPR016032">
    <property type="entry name" value="Sig_transdc_resp-reg_C-effctor"/>
</dbReference>
<dbReference type="Pfam" id="PF00196">
    <property type="entry name" value="GerE"/>
    <property type="match status" value="1"/>
</dbReference>
<name>A0A3S4WHB5_9ACTO</name>